<protein>
    <submittedName>
        <fullName evidence="1">Uncharacterized protein</fullName>
    </submittedName>
</protein>
<proteinExistence type="predicted"/>
<gene>
    <name evidence="1" type="ORF">PCO31110_01813</name>
</gene>
<organism evidence="1 2">
    <name type="scientific">Pandoraea communis</name>
    <dbReference type="NCBI Taxonomy" id="2508297"/>
    <lineage>
        <taxon>Bacteria</taxon>
        <taxon>Pseudomonadati</taxon>
        <taxon>Pseudomonadota</taxon>
        <taxon>Betaproteobacteria</taxon>
        <taxon>Burkholderiales</taxon>
        <taxon>Burkholderiaceae</taxon>
        <taxon>Pandoraea</taxon>
    </lineage>
</organism>
<dbReference type="EMBL" id="CABPSJ010000002">
    <property type="protein sequence ID" value="VVD94607.1"/>
    <property type="molecule type" value="Genomic_DNA"/>
</dbReference>
<sequence>MGILWTVWPLDSEMKTWLQELAVPHPNVSSRFPTGCEVKAALSQLHGFNVEIRDNGIGCIWQASIVSELGGDKGEWTLLNINEYSGDQEPQQLWFEKGRESLIKTVLCHLAKNTGPLVLIDDASSQPQVID</sequence>
<dbReference type="AlphaFoldDB" id="A0A5E4U3C7"/>
<reference evidence="1 2" key="1">
    <citation type="submission" date="2019-08" db="EMBL/GenBank/DDBJ databases">
        <authorList>
            <person name="Peeters C."/>
        </authorList>
    </citation>
    <scope>NUCLEOTIDE SEQUENCE [LARGE SCALE GENOMIC DNA]</scope>
    <source>
        <strain evidence="1 2">LMG 31110</strain>
    </source>
</reference>
<evidence type="ECO:0000313" key="1">
    <source>
        <dbReference type="EMBL" id="VVD94607.1"/>
    </source>
</evidence>
<dbReference type="Proteomes" id="UP000337189">
    <property type="component" value="Unassembled WGS sequence"/>
</dbReference>
<name>A0A5E4U3C7_9BURK</name>
<accession>A0A5E4U3C7</accession>
<evidence type="ECO:0000313" key="2">
    <source>
        <dbReference type="Proteomes" id="UP000337189"/>
    </source>
</evidence>